<protein>
    <submittedName>
        <fullName evidence="1">Uncharacterized protein</fullName>
    </submittedName>
</protein>
<sequence length="212" mass="23540">MLEVVGPDCTGSLMTIATCTGAAWRVRGPNGLGSTHPEPSFCVFLFCHCDAFMTNFIAAELPNTRRIDDSITTLNKYLLPATILSNTKRRILGGPELVLSVGCTYRANGVRCRRKQISQVRTRRRLKRHLFCRKKYSAVHAHLYTGSRDVARPLAGGRPFLVVILVRLRSSRALVSHGAATAWRGRPLLRQPCSDARPARLSARSTPLDSHY</sequence>
<comment type="caution">
    <text evidence="1">The sequence shown here is derived from an EMBL/GenBank/DDBJ whole genome shotgun (WGS) entry which is preliminary data.</text>
</comment>
<gene>
    <name evidence="1" type="ORF">EVAR_8222_1</name>
</gene>
<evidence type="ECO:0000313" key="1">
    <source>
        <dbReference type="EMBL" id="GBP13303.1"/>
    </source>
</evidence>
<dbReference type="AlphaFoldDB" id="A0A4C1TFM9"/>
<dbReference type="Proteomes" id="UP000299102">
    <property type="component" value="Unassembled WGS sequence"/>
</dbReference>
<reference evidence="1 2" key="1">
    <citation type="journal article" date="2019" name="Commun. Biol.">
        <title>The bagworm genome reveals a unique fibroin gene that provides high tensile strength.</title>
        <authorList>
            <person name="Kono N."/>
            <person name="Nakamura H."/>
            <person name="Ohtoshi R."/>
            <person name="Tomita M."/>
            <person name="Numata K."/>
            <person name="Arakawa K."/>
        </authorList>
    </citation>
    <scope>NUCLEOTIDE SEQUENCE [LARGE SCALE GENOMIC DNA]</scope>
</reference>
<evidence type="ECO:0000313" key="2">
    <source>
        <dbReference type="Proteomes" id="UP000299102"/>
    </source>
</evidence>
<proteinExistence type="predicted"/>
<accession>A0A4C1TFM9</accession>
<dbReference type="EMBL" id="BGZK01000056">
    <property type="protein sequence ID" value="GBP13303.1"/>
    <property type="molecule type" value="Genomic_DNA"/>
</dbReference>
<organism evidence="1 2">
    <name type="scientific">Eumeta variegata</name>
    <name type="common">Bagworm moth</name>
    <name type="synonym">Eumeta japonica</name>
    <dbReference type="NCBI Taxonomy" id="151549"/>
    <lineage>
        <taxon>Eukaryota</taxon>
        <taxon>Metazoa</taxon>
        <taxon>Ecdysozoa</taxon>
        <taxon>Arthropoda</taxon>
        <taxon>Hexapoda</taxon>
        <taxon>Insecta</taxon>
        <taxon>Pterygota</taxon>
        <taxon>Neoptera</taxon>
        <taxon>Endopterygota</taxon>
        <taxon>Lepidoptera</taxon>
        <taxon>Glossata</taxon>
        <taxon>Ditrysia</taxon>
        <taxon>Tineoidea</taxon>
        <taxon>Psychidae</taxon>
        <taxon>Oiketicinae</taxon>
        <taxon>Eumeta</taxon>
    </lineage>
</organism>
<name>A0A4C1TFM9_EUMVA</name>
<keyword evidence="2" id="KW-1185">Reference proteome</keyword>